<accession>A0A9N9LFG0</accession>
<feature type="region of interest" description="Disordered" evidence="1">
    <location>
        <begin position="1"/>
        <end position="35"/>
    </location>
</feature>
<protein>
    <submittedName>
        <fullName evidence="2">Uncharacterized protein</fullName>
    </submittedName>
</protein>
<proteinExistence type="predicted"/>
<organism evidence="2 3">
    <name type="scientific">Hymenoscyphus albidus</name>
    <dbReference type="NCBI Taxonomy" id="595503"/>
    <lineage>
        <taxon>Eukaryota</taxon>
        <taxon>Fungi</taxon>
        <taxon>Dikarya</taxon>
        <taxon>Ascomycota</taxon>
        <taxon>Pezizomycotina</taxon>
        <taxon>Leotiomycetes</taxon>
        <taxon>Helotiales</taxon>
        <taxon>Helotiaceae</taxon>
        <taxon>Hymenoscyphus</taxon>
    </lineage>
</organism>
<reference evidence="2" key="1">
    <citation type="submission" date="2021-07" db="EMBL/GenBank/DDBJ databases">
        <authorList>
            <person name="Durling M."/>
        </authorList>
    </citation>
    <scope>NUCLEOTIDE SEQUENCE</scope>
</reference>
<evidence type="ECO:0000313" key="3">
    <source>
        <dbReference type="Proteomes" id="UP000701801"/>
    </source>
</evidence>
<dbReference type="Proteomes" id="UP000701801">
    <property type="component" value="Unassembled WGS sequence"/>
</dbReference>
<keyword evidence="3" id="KW-1185">Reference proteome</keyword>
<evidence type="ECO:0000256" key="1">
    <source>
        <dbReference type="SAM" id="MobiDB-lite"/>
    </source>
</evidence>
<gene>
    <name evidence="2" type="ORF">HYALB_00009727</name>
</gene>
<dbReference type="EMBL" id="CAJVRM010000096">
    <property type="protein sequence ID" value="CAG8974239.1"/>
    <property type="molecule type" value="Genomic_DNA"/>
</dbReference>
<dbReference type="AlphaFoldDB" id="A0A9N9LFG0"/>
<sequence>MRTERSEWKNNIQIDSSGKRHQFHGSMPMEDYPGERLAGDRSVLIGDLDTPDENLSDKLELHNSSASTVLQTLPTPYAHSQKRHAQLNYLEQTLKTKKTRANKLEEEIPVPKR</sequence>
<name>A0A9N9LFG0_9HELO</name>
<comment type="caution">
    <text evidence="2">The sequence shown here is derived from an EMBL/GenBank/DDBJ whole genome shotgun (WGS) entry which is preliminary data.</text>
</comment>
<evidence type="ECO:0000313" key="2">
    <source>
        <dbReference type="EMBL" id="CAG8974239.1"/>
    </source>
</evidence>